<protein>
    <submittedName>
        <fullName evidence="7">Potential acrAB operon repressor</fullName>
    </submittedName>
</protein>
<reference evidence="7 8" key="1">
    <citation type="submission" date="2015-09" db="EMBL/GenBank/DDBJ databases">
        <authorList>
            <consortium name="Swine Surveillance"/>
        </authorList>
    </citation>
    <scope>NUCLEOTIDE SEQUENCE [LARGE SCALE GENOMIC DNA]</scope>
    <source>
        <strain evidence="7 8">CECT 4357</strain>
    </source>
</reference>
<evidence type="ECO:0000256" key="1">
    <source>
        <dbReference type="ARBA" id="ARBA00022491"/>
    </source>
</evidence>
<dbReference type="GO" id="GO:0000976">
    <property type="term" value="F:transcription cis-regulatory region binding"/>
    <property type="evidence" value="ECO:0007669"/>
    <property type="project" value="TreeGrafter"/>
</dbReference>
<dbReference type="EMBL" id="CYSA01000024">
    <property type="protein sequence ID" value="CUH66463.1"/>
    <property type="molecule type" value="Genomic_DNA"/>
</dbReference>
<dbReference type="SUPFAM" id="SSF48498">
    <property type="entry name" value="Tetracyclin repressor-like, C-terminal domain"/>
    <property type="match status" value="1"/>
</dbReference>
<keyword evidence="2" id="KW-0805">Transcription regulation</keyword>
<dbReference type="SUPFAM" id="SSF46689">
    <property type="entry name" value="Homeodomain-like"/>
    <property type="match status" value="1"/>
</dbReference>
<name>A0A0P1FFA6_THAGE</name>
<keyword evidence="1" id="KW-0678">Repressor</keyword>
<evidence type="ECO:0000256" key="5">
    <source>
        <dbReference type="PROSITE-ProRule" id="PRU00335"/>
    </source>
</evidence>
<evidence type="ECO:0000313" key="8">
    <source>
        <dbReference type="Proteomes" id="UP000051587"/>
    </source>
</evidence>
<dbReference type="InterPro" id="IPR001647">
    <property type="entry name" value="HTH_TetR"/>
</dbReference>
<keyword evidence="4" id="KW-0804">Transcription</keyword>
<dbReference type="PANTHER" id="PTHR30055">
    <property type="entry name" value="HTH-TYPE TRANSCRIPTIONAL REGULATOR RUTR"/>
    <property type="match status" value="1"/>
</dbReference>
<evidence type="ECO:0000259" key="6">
    <source>
        <dbReference type="PROSITE" id="PS50977"/>
    </source>
</evidence>
<keyword evidence="8" id="KW-1185">Reference proteome</keyword>
<dbReference type="Pfam" id="PF00440">
    <property type="entry name" value="TetR_N"/>
    <property type="match status" value="1"/>
</dbReference>
<dbReference type="InterPro" id="IPR023772">
    <property type="entry name" value="DNA-bd_HTH_TetR-type_CS"/>
</dbReference>
<dbReference type="PROSITE" id="PS50977">
    <property type="entry name" value="HTH_TETR_2"/>
    <property type="match status" value="1"/>
</dbReference>
<accession>A0A0P1FFA6</accession>
<sequence>MSARKSADSRRTEIVIAMLRLADELGPDRLTTNEVAKAVGLTQPAIFRHFPTKQDIWLAVASHISEIMSEAWEDVLATDASPEDRVTALILVQLRQITASPAIPAILHSRELHAENAALRTQFLGLMARFQKLLVEALAEGQAQHVFRSDIAPSDAAILLISLVQGLAIRWSLGQRTFSLEAEGGRLLARQIALFRAPALMEKTA</sequence>
<dbReference type="AlphaFoldDB" id="A0A0P1FFA6"/>
<keyword evidence="3 5" id="KW-0238">DNA-binding</keyword>
<dbReference type="InterPro" id="IPR036271">
    <property type="entry name" value="Tet_transcr_reg_TetR-rel_C_sf"/>
</dbReference>
<evidence type="ECO:0000256" key="2">
    <source>
        <dbReference type="ARBA" id="ARBA00023015"/>
    </source>
</evidence>
<dbReference type="InterPro" id="IPR009057">
    <property type="entry name" value="Homeodomain-like_sf"/>
</dbReference>
<dbReference type="Proteomes" id="UP000051587">
    <property type="component" value="Unassembled WGS sequence"/>
</dbReference>
<organism evidence="7 8">
    <name type="scientific">Thalassovita gelatinovora</name>
    <name type="common">Thalassobius gelatinovorus</name>
    <dbReference type="NCBI Taxonomy" id="53501"/>
    <lineage>
        <taxon>Bacteria</taxon>
        <taxon>Pseudomonadati</taxon>
        <taxon>Pseudomonadota</taxon>
        <taxon>Alphaproteobacteria</taxon>
        <taxon>Rhodobacterales</taxon>
        <taxon>Roseobacteraceae</taxon>
        <taxon>Thalassovita</taxon>
    </lineage>
</organism>
<evidence type="ECO:0000256" key="3">
    <source>
        <dbReference type="ARBA" id="ARBA00023125"/>
    </source>
</evidence>
<dbReference type="STRING" id="53501.SAMN04488043_11726"/>
<feature type="DNA-binding region" description="H-T-H motif" evidence="5">
    <location>
        <begin position="31"/>
        <end position="50"/>
    </location>
</feature>
<dbReference type="PANTHER" id="PTHR30055:SF240">
    <property type="entry name" value="HTH-TYPE TRANSCRIPTIONAL REGULATOR ACRR"/>
    <property type="match status" value="1"/>
</dbReference>
<dbReference type="GO" id="GO:0003700">
    <property type="term" value="F:DNA-binding transcription factor activity"/>
    <property type="evidence" value="ECO:0007669"/>
    <property type="project" value="TreeGrafter"/>
</dbReference>
<evidence type="ECO:0000256" key="4">
    <source>
        <dbReference type="ARBA" id="ARBA00023163"/>
    </source>
</evidence>
<dbReference type="InterPro" id="IPR039538">
    <property type="entry name" value="BetI_C"/>
</dbReference>
<feature type="domain" description="HTH tetR-type" evidence="6">
    <location>
        <begin position="8"/>
        <end position="68"/>
    </location>
</feature>
<dbReference type="Gene3D" id="1.10.357.10">
    <property type="entry name" value="Tetracycline Repressor, domain 2"/>
    <property type="match status" value="1"/>
</dbReference>
<dbReference type="Gene3D" id="1.10.10.60">
    <property type="entry name" value="Homeodomain-like"/>
    <property type="match status" value="1"/>
</dbReference>
<dbReference type="InterPro" id="IPR050109">
    <property type="entry name" value="HTH-type_TetR-like_transc_reg"/>
</dbReference>
<dbReference type="PROSITE" id="PS01081">
    <property type="entry name" value="HTH_TETR_1"/>
    <property type="match status" value="1"/>
</dbReference>
<evidence type="ECO:0000313" key="7">
    <source>
        <dbReference type="EMBL" id="CUH66463.1"/>
    </source>
</evidence>
<dbReference type="Pfam" id="PF13977">
    <property type="entry name" value="TetR_C_6"/>
    <property type="match status" value="1"/>
</dbReference>
<proteinExistence type="predicted"/>
<gene>
    <name evidence="7" type="primary">acrR</name>
    <name evidence="7" type="ORF">TG4357_02437</name>
</gene>